<sequence>MSIFGQVWLWSLLAFIVGALLTWLVLVLPARKRIRELEATLTAVHAERASARQEPAAEQPATLVETPAVERQPWEPQAVAQQDQWQPEDEPELTRQLDSQELTRQLEPEPRLWEPEPVAQEQWEPEPVAQVAEAWEPEQESEPEQEAWEPERTEVRSVLEEQPPTEYMHISEADDEPEGSLFQKPSAPEPDWFDREPLPERSAFEEAPRFGGIEPADETTAFDSVESGELPVEPEETAMETTQLLPKRQRGESIRGGFEPPRPIQPSMRAVERREPSSSETTGIHSGSLFEPTVQPNHVAPEPPPARHQAVDQSVPPGPFGPGSAMPRPGGAPPSEDFAVKASVTALRYCTDESPQFPRMVAEVWFRTAADAERVGFRPLT</sequence>
<feature type="compositionally biased region" description="Basic and acidic residues" evidence="1">
    <location>
        <begin position="104"/>
        <end position="114"/>
    </location>
</feature>
<feature type="transmembrane region" description="Helical" evidence="2">
    <location>
        <begin position="6"/>
        <end position="28"/>
    </location>
</feature>
<evidence type="ECO:0000256" key="2">
    <source>
        <dbReference type="SAM" id="Phobius"/>
    </source>
</evidence>
<dbReference type="EMBL" id="FNON01000006">
    <property type="protein sequence ID" value="SDY60263.1"/>
    <property type="molecule type" value="Genomic_DNA"/>
</dbReference>
<dbReference type="RefSeq" id="WP_091293440.1">
    <property type="nucleotide sequence ID" value="NZ_FNON01000006.1"/>
</dbReference>
<feature type="compositionally biased region" description="Acidic residues" evidence="1">
    <location>
        <begin position="135"/>
        <end position="148"/>
    </location>
</feature>
<protein>
    <submittedName>
        <fullName evidence="3">Uncharacterized protein</fullName>
    </submittedName>
</protein>
<proteinExistence type="predicted"/>
<keyword evidence="2" id="KW-0472">Membrane</keyword>
<evidence type="ECO:0000313" key="3">
    <source>
        <dbReference type="EMBL" id="SDY60263.1"/>
    </source>
</evidence>
<dbReference type="STRING" id="589385.SAMN05421504_10695"/>
<dbReference type="Proteomes" id="UP000199515">
    <property type="component" value="Unassembled WGS sequence"/>
</dbReference>
<dbReference type="OrthoDB" id="3700401at2"/>
<organism evidence="3 4">
    <name type="scientific">Amycolatopsis xylanica</name>
    <dbReference type="NCBI Taxonomy" id="589385"/>
    <lineage>
        <taxon>Bacteria</taxon>
        <taxon>Bacillati</taxon>
        <taxon>Actinomycetota</taxon>
        <taxon>Actinomycetes</taxon>
        <taxon>Pseudonocardiales</taxon>
        <taxon>Pseudonocardiaceae</taxon>
        <taxon>Amycolatopsis</taxon>
    </lineage>
</organism>
<reference evidence="3 4" key="1">
    <citation type="submission" date="2016-10" db="EMBL/GenBank/DDBJ databases">
        <authorList>
            <person name="de Groot N.N."/>
        </authorList>
    </citation>
    <scope>NUCLEOTIDE SEQUENCE [LARGE SCALE GENOMIC DNA]</scope>
    <source>
        <strain evidence="3 4">CPCC 202699</strain>
    </source>
</reference>
<evidence type="ECO:0000313" key="4">
    <source>
        <dbReference type="Proteomes" id="UP000199515"/>
    </source>
</evidence>
<keyword evidence="2" id="KW-1133">Transmembrane helix</keyword>
<keyword evidence="2" id="KW-0812">Transmembrane</keyword>
<name>A0A1H3L775_9PSEU</name>
<accession>A0A1H3L775</accession>
<gene>
    <name evidence="3" type="ORF">SAMN05421504_10695</name>
</gene>
<feature type="region of interest" description="Disordered" evidence="1">
    <location>
        <begin position="224"/>
        <end position="338"/>
    </location>
</feature>
<keyword evidence="4" id="KW-1185">Reference proteome</keyword>
<feature type="region of interest" description="Disordered" evidence="1">
    <location>
        <begin position="69"/>
        <end position="196"/>
    </location>
</feature>
<evidence type="ECO:0000256" key="1">
    <source>
        <dbReference type="SAM" id="MobiDB-lite"/>
    </source>
</evidence>
<dbReference type="AlphaFoldDB" id="A0A1H3L775"/>
<feature type="compositionally biased region" description="Basic and acidic residues" evidence="1">
    <location>
        <begin position="149"/>
        <end position="159"/>
    </location>
</feature>